<keyword evidence="2" id="KW-1185">Reference proteome</keyword>
<evidence type="ECO:0000313" key="2">
    <source>
        <dbReference type="Proteomes" id="UP000789920"/>
    </source>
</evidence>
<dbReference type="Proteomes" id="UP000789920">
    <property type="component" value="Unassembled WGS sequence"/>
</dbReference>
<evidence type="ECO:0000313" key="1">
    <source>
        <dbReference type="EMBL" id="CAG8524511.1"/>
    </source>
</evidence>
<reference evidence="1" key="1">
    <citation type="submission" date="2021-06" db="EMBL/GenBank/DDBJ databases">
        <authorList>
            <person name="Kallberg Y."/>
            <person name="Tangrot J."/>
            <person name="Rosling A."/>
        </authorList>
    </citation>
    <scope>NUCLEOTIDE SEQUENCE</scope>
    <source>
        <strain evidence="1">MA461A</strain>
    </source>
</reference>
<dbReference type="EMBL" id="CAJVQC010003301">
    <property type="protein sequence ID" value="CAG8524511.1"/>
    <property type="molecule type" value="Genomic_DNA"/>
</dbReference>
<comment type="caution">
    <text evidence="1">The sequence shown here is derived from an EMBL/GenBank/DDBJ whole genome shotgun (WGS) entry which is preliminary data.</text>
</comment>
<name>A0ACA9LIA4_9GLOM</name>
<accession>A0ACA9LIA4</accession>
<protein>
    <submittedName>
        <fullName evidence="1">5500_t:CDS:1</fullName>
    </submittedName>
</protein>
<organism evidence="1 2">
    <name type="scientific">Racocetra persica</name>
    <dbReference type="NCBI Taxonomy" id="160502"/>
    <lineage>
        <taxon>Eukaryota</taxon>
        <taxon>Fungi</taxon>
        <taxon>Fungi incertae sedis</taxon>
        <taxon>Mucoromycota</taxon>
        <taxon>Glomeromycotina</taxon>
        <taxon>Glomeromycetes</taxon>
        <taxon>Diversisporales</taxon>
        <taxon>Gigasporaceae</taxon>
        <taxon>Racocetra</taxon>
    </lineage>
</organism>
<gene>
    <name evidence="1" type="ORF">RPERSI_LOCUS2856</name>
</gene>
<sequence>MGKLEDDLTELKRCYKKGLISKRDYEEARRKRLGLNPVDKSWWERLRGGAMSLGRTALVTLINSILGLGVFAGKLITF</sequence>
<proteinExistence type="predicted"/>